<dbReference type="Proteomes" id="UP000617743">
    <property type="component" value="Unassembled WGS sequence"/>
</dbReference>
<proteinExistence type="predicted"/>
<evidence type="ECO:0000256" key="1">
    <source>
        <dbReference type="SAM" id="MobiDB-lite"/>
    </source>
</evidence>
<organism evidence="2 3">
    <name type="scientific">Streptomyces lomondensis</name>
    <dbReference type="NCBI Taxonomy" id="68229"/>
    <lineage>
        <taxon>Bacteria</taxon>
        <taxon>Bacillati</taxon>
        <taxon>Actinomycetota</taxon>
        <taxon>Actinomycetes</taxon>
        <taxon>Kitasatosporales</taxon>
        <taxon>Streptomycetaceae</taxon>
        <taxon>Streptomyces</taxon>
    </lineage>
</organism>
<keyword evidence="3" id="KW-1185">Reference proteome</keyword>
<evidence type="ECO:0000313" key="2">
    <source>
        <dbReference type="EMBL" id="GGW88856.1"/>
    </source>
</evidence>
<sequence length="174" mass="19163">MLIANLFIVAELPPESLRRALADLLAIRPEAVDVADADGDQEGRHWDAPVLCTWRLLPPGDLSLELDITVEDRTATDHTEKDLALGLAARTGTSVLHPSDLDLPSAYWVAVPDGRSVRCRHPRLRRPSRRLPEGQGRERRRPRALRPVRVGTTGPPTGDRLGPLRAVQGRPVPP</sequence>
<protein>
    <submittedName>
        <fullName evidence="2">Uncharacterized protein</fullName>
    </submittedName>
</protein>
<name>A0ABQ2X080_9ACTN</name>
<feature type="region of interest" description="Disordered" evidence="1">
    <location>
        <begin position="122"/>
        <end position="174"/>
    </location>
</feature>
<gene>
    <name evidence="2" type="ORF">GCM10010383_17590</name>
</gene>
<reference evidence="3" key="1">
    <citation type="journal article" date="2019" name="Int. J. Syst. Evol. Microbiol.">
        <title>The Global Catalogue of Microorganisms (GCM) 10K type strain sequencing project: providing services to taxonomists for standard genome sequencing and annotation.</title>
        <authorList>
            <consortium name="The Broad Institute Genomics Platform"/>
            <consortium name="The Broad Institute Genome Sequencing Center for Infectious Disease"/>
            <person name="Wu L."/>
            <person name="Ma J."/>
        </authorList>
    </citation>
    <scope>NUCLEOTIDE SEQUENCE [LARGE SCALE GENOMIC DNA]</scope>
    <source>
        <strain evidence="3">JCM 4866</strain>
    </source>
</reference>
<dbReference type="EMBL" id="BMWC01000002">
    <property type="protein sequence ID" value="GGW88856.1"/>
    <property type="molecule type" value="Genomic_DNA"/>
</dbReference>
<comment type="caution">
    <text evidence="2">The sequence shown here is derived from an EMBL/GenBank/DDBJ whole genome shotgun (WGS) entry which is preliminary data.</text>
</comment>
<evidence type="ECO:0000313" key="3">
    <source>
        <dbReference type="Proteomes" id="UP000617743"/>
    </source>
</evidence>
<accession>A0ABQ2X080</accession>